<name>A0A2S9YXM8_9BACT</name>
<organism evidence="2 3">
    <name type="scientific">Enhygromyxa salina</name>
    <dbReference type="NCBI Taxonomy" id="215803"/>
    <lineage>
        <taxon>Bacteria</taxon>
        <taxon>Pseudomonadati</taxon>
        <taxon>Myxococcota</taxon>
        <taxon>Polyangia</taxon>
        <taxon>Nannocystales</taxon>
        <taxon>Nannocystaceae</taxon>
        <taxon>Enhygromyxa</taxon>
    </lineage>
</organism>
<keyword evidence="1" id="KW-0472">Membrane</keyword>
<evidence type="ECO:0000256" key="1">
    <source>
        <dbReference type="SAM" id="Phobius"/>
    </source>
</evidence>
<dbReference type="RefSeq" id="WP_146157222.1">
    <property type="nucleotide sequence ID" value="NZ_PVNL01000011.1"/>
</dbReference>
<feature type="transmembrane region" description="Helical" evidence="1">
    <location>
        <begin position="24"/>
        <end position="44"/>
    </location>
</feature>
<comment type="caution">
    <text evidence="2">The sequence shown here is derived from an EMBL/GenBank/DDBJ whole genome shotgun (WGS) entry which is preliminary data.</text>
</comment>
<proteinExistence type="predicted"/>
<keyword evidence="1" id="KW-1133">Transmembrane helix</keyword>
<dbReference type="OrthoDB" id="9774579at2"/>
<gene>
    <name evidence="2" type="ORF">ENSA7_03910</name>
</gene>
<dbReference type="InterPro" id="IPR011042">
    <property type="entry name" value="6-blade_b-propeller_TolB-like"/>
</dbReference>
<dbReference type="Proteomes" id="UP000238823">
    <property type="component" value="Unassembled WGS sequence"/>
</dbReference>
<dbReference type="AlphaFoldDB" id="A0A2S9YXM8"/>
<dbReference type="Gene3D" id="2.120.10.30">
    <property type="entry name" value="TolB, C-terminal domain"/>
    <property type="match status" value="1"/>
</dbReference>
<sequence length="1159" mass="129049">MRAHTHEPGQASDAARSVAAGGPWVKIVAVVVLLICVDLALALGPTQSSASDPNPSSSADIRASLESLATAAGEGRPALLLIGDSVLAGDVMASTVEDWRSQRVVDHMRAELSYDSDAEIQQVALDGLLPIDALHLVAELDRVDPRGEVDVVFELNLRYFSREYGRKIDCTREQLCELGRVSLSASPTHGSVAAEIPELTAGSWQRAAIGLAEAGGLGRDWLVERTPVHRHRQRLRQLELDGVQGLLVRRDPQTTEPPDDPQHRAQGLARVQEHYRRSTLTPSHAQVQALDAILDRLQARGRKATLFLTPLEDPFVRATLRGNRLTRRYEQIATLVNDRRADPDELALINLDHPAFEPHAFLDHVHLRPEGNRLLAINLLHELGLPLRSRPLDWMLVHSEDHDRTLVHRRGTGYADGAGWEALLRDPRGVAVSPDGSWIVIADTGNHALRQLRGNMQFLERLAGKPTESGRSDGEALEHARLTEPRSPEIVGERVYFIDGETRSRVRELADGFVRTLAWDGPTCAHYDVLEAGQLDAREWLYLLCADDRILSVDLAAARATLISSPRAPVLADPQTGAPRGYETIEPTHDGRLLFADGSSAIWQLDLRSDGRARAPRRVYDNQGEELIPDEFGQTYPFGFDEMRFEQIVDMEWVERYGALLIQDQQELGGGNSRLHREQTERIHLRLVDLDNRMILPWIKAIPHSEAFHMWNAKTENFVSYYHLGAMAIARDDASLVWVEHDRSRVFRLADGLLGVQKTGNLHTHYGAIHLFNPISSEGSAWVGNNWRPDRFMGTRHEPIPRRGPFVALMVGSSMSSVSDRIGSYSLGRRLELELQAELGVRDNIRLDLFQRTASAAAFYYSAGMFEEFVEGGGPPPDVLLFELHDFNHRFFRGTKTQSERIAQLGKIEALAARYGTLVIFYDNSAIQSRLRDGLRHTHRELRELIADAKRLGFVVLEPSDWLLRELLSESPWGSQPWASGGHHGSAWAIDLTARALAAMSYPVISEFLREREPARLSERDPSSFDDGDPGERLLAAFEGTMDAIDQEALLGVSAAYMQRAYESRQVRIYVDLSGFEALGRSERELELVAVSVLYAVLVDEVYGELATAASIELLEFANYDEYGAGVLDSASAVWSRSFDRASLEQFLQGYVAASGGPE</sequence>
<dbReference type="EMBL" id="PVNL01000011">
    <property type="protein sequence ID" value="PRQ09841.1"/>
    <property type="molecule type" value="Genomic_DNA"/>
</dbReference>
<accession>A0A2S9YXM8</accession>
<evidence type="ECO:0000313" key="2">
    <source>
        <dbReference type="EMBL" id="PRQ09841.1"/>
    </source>
</evidence>
<reference evidence="2 3" key="1">
    <citation type="submission" date="2018-03" db="EMBL/GenBank/DDBJ databases">
        <title>Draft Genome Sequences of the Obligatory Marine Myxobacteria Enhygromyxa salina SWB007.</title>
        <authorList>
            <person name="Poehlein A."/>
            <person name="Moghaddam J.A."/>
            <person name="Harms H."/>
            <person name="Alanjari M."/>
            <person name="Koenig G.M."/>
            <person name="Daniel R."/>
            <person name="Schaeberle T.F."/>
        </authorList>
    </citation>
    <scope>NUCLEOTIDE SEQUENCE [LARGE SCALE GENOMIC DNA]</scope>
    <source>
        <strain evidence="2 3">SWB007</strain>
    </source>
</reference>
<evidence type="ECO:0000313" key="3">
    <source>
        <dbReference type="Proteomes" id="UP000238823"/>
    </source>
</evidence>
<dbReference type="SUPFAM" id="SSF63825">
    <property type="entry name" value="YWTD domain"/>
    <property type="match status" value="1"/>
</dbReference>
<keyword evidence="1" id="KW-0812">Transmembrane</keyword>
<protein>
    <submittedName>
        <fullName evidence="2">Uncharacterized protein</fullName>
    </submittedName>
</protein>